<protein>
    <recommendedName>
        <fullName evidence="1">CRAL-TRIO domain-containing protein</fullName>
    </recommendedName>
</protein>
<gene>
    <name evidence="2" type="ORF">SEMRO_1874_G302980.1</name>
</gene>
<name>A0A9N8ET05_9STRA</name>
<dbReference type="InterPro" id="IPR036865">
    <property type="entry name" value="CRAL-TRIO_dom_sf"/>
</dbReference>
<dbReference type="InterPro" id="IPR001251">
    <property type="entry name" value="CRAL-TRIO_dom"/>
</dbReference>
<feature type="domain" description="CRAL-TRIO" evidence="1">
    <location>
        <begin position="102"/>
        <end position="208"/>
    </location>
</feature>
<comment type="caution">
    <text evidence="2">The sequence shown here is derived from an EMBL/GenBank/DDBJ whole genome shotgun (WGS) entry which is preliminary data.</text>
</comment>
<dbReference type="Gene3D" id="3.40.525.10">
    <property type="entry name" value="CRAL-TRIO lipid binding domain"/>
    <property type="match status" value="1"/>
</dbReference>
<dbReference type="SUPFAM" id="SSF52087">
    <property type="entry name" value="CRAL/TRIO domain"/>
    <property type="match status" value="1"/>
</dbReference>
<reference evidence="2" key="1">
    <citation type="submission" date="2020-06" db="EMBL/GenBank/DDBJ databases">
        <authorList>
            <consortium name="Plant Systems Biology data submission"/>
        </authorList>
    </citation>
    <scope>NUCLEOTIDE SEQUENCE</scope>
    <source>
        <strain evidence="2">D6</strain>
    </source>
</reference>
<dbReference type="Proteomes" id="UP001153069">
    <property type="component" value="Unassembled WGS sequence"/>
</dbReference>
<organism evidence="2 3">
    <name type="scientific">Seminavis robusta</name>
    <dbReference type="NCBI Taxonomy" id="568900"/>
    <lineage>
        <taxon>Eukaryota</taxon>
        <taxon>Sar</taxon>
        <taxon>Stramenopiles</taxon>
        <taxon>Ochrophyta</taxon>
        <taxon>Bacillariophyta</taxon>
        <taxon>Bacillariophyceae</taxon>
        <taxon>Bacillariophycidae</taxon>
        <taxon>Naviculales</taxon>
        <taxon>Naviculaceae</taxon>
        <taxon>Seminavis</taxon>
    </lineage>
</organism>
<accession>A0A9N8ET05</accession>
<sequence>MKLLLTPGERQRALSIKAAIESAPFIQNRPDLEYAHLALCCSPNMSQEALLETAHKLQCFREQYGIQETVEDGVRSLRELMMQQPGHILDISYVPSEQTYHCVSDFAKLDPSKVQSEKDYRVYQSAFYYIMRATSTSPESMRKGLIISASCEGMTLRSVNVQFQERCVAELWNYYPALYKEITWYNTPTAANMMYSMIRKFMTKEFRDNWKVGAIGDYEGRLDSLFAIPTLEDAQEQVLQRVESYLQERYHNEQHFRLEQIKNVQSQEQPFAPIVVSQFDDNY</sequence>
<evidence type="ECO:0000313" key="3">
    <source>
        <dbReference type="Proteomes" id="UP001153069"/>
    </source>
</evidence>
<evidence type="ECO:0000313" key="2">
    <source>
        <dbReference type="EMBL" id="CAB9526716.1"/>
    </source>
</evidence>
<dbReference type="Pfam" id="PF00650">
    <property type="entry name" value="CRAL_TRIO"/>
    <property type="match status" value="1"/>
</dbReference>
<evidence type="ECO:0000259" key="1">
    <source>
        <dbReference type="Pfam" id="PF00650"/>
    </source>
</evidence>
<dbReference type="AlphaFoldDB" id="A0A9N8ET05"/>
<keyword evidence="3" id="KW-1185">Reference proteome</keyword>
<proteinExistence type="predicted"/>
<dbReference type="EMBL" id="CAICTM010001872">
    <property type="protein sequence ID" value="CAB9526716.1"/>
    <property type="molecule type" value="Genomic_DNA"/>
</dbReference>